<keyword evidence="2" id="KW-1185">Reference proteome</keyword>
<comment type="caution">
    <text evidence="1">The sequence shown here is derived from an EMBL/GenBank/DDBJ whole genome shotgun (WGS) entry which is preliminary data.</text>
</comment>
<protein>
    <submittedName>
        <fullName evidence="1">6686_t:CDS:1</fullName>
    </submittedName>
</protein>
<proteinExistence type="predicted"/>
<organism evidence="1 2">
    <name type="scientific">Dentiscutata heterogama</name>
    <dbReference type="NCBI Taxonomy" id="1316150"/>
    <lineage>
        <taxon>Eukaryota</taxon>
        <taxon>Fungi</taxon>
        <taxon>Fungi incertae sedis</taxon>
        <taxon>Mucoromycota</taxon>
        <taxon>Glomeromycotina</taxon>
        <taxon>Glomeromycetes</taxon>
        <taxon>Diversisporales</taxon>
        <taxon>Gigasporaceae</taxon>
        <taxon>Dentiscutata</taxon>
    </lineage>
</organism>
<accession>A0ACA9NCX7</accession>
<evidence type="ECO:0000313" key="1">
    <source>
        <dbReference type="EMBL" id="CAG8640376.1"/>
    </source>
</evidence>
<dbReference type="EMBL" id="CAJVPU010014468">
    <property type="protein sequence ID" value="CAG8640376.1"/>
    <property type="molecule type" value="Genomic_DNA"/>
</dbReference>
<evidence type="ECO:0000313" key="2">
    <source>
        <dbReference type="Proteomes" id="UP000789702"/>
    </source>
</evidence>
<feature type="non-terminal residue" evidence="1">
    <location>
        <position position="1"/>
    </location>
</feature>
<gene>
    <name evidence="1" type="ORF">DHETER_LOCUS8818</name>
</gene>
<name>A0ACA9NCX7_9GLOM</name>
<reference evidence="1" key="1">
    <citation type="submission" date="2021-06" db="EMBL/GenBank/DDBJ databases">
        <authorList>
            <person name="Kallberg Y."/>
            <person name="Tangrot J."/>
            <person name="Rosling A."/>
        </authorList>
    </citation>
    <scope>NUCLEOTIDE SEQUENCE</scope>
    <source>
        <strain evidence="1">IL203A</strain>
    </source>
</reference>
<dbReference type="Proteomes" id="UP000789702">
    <property type="component" value="Unassembled WGS sequence"/>
</dbReference>
<sequence length="239" mass="27220">EETISKTNSSSDMELSLLKSKQSQKEINLVSLEPDSQEINLVSLEPNSQESQGSSKQLPNYPVSAKQLPNYPVSSKNSNKKIPMDEFIKKLTTASSDNMYVFVNESAEEDSIEEDSIAKKLAQLFATACGSESELQRIKQIEIRDWYNYAEVFENRVSEMMANGFEDHTARTAIYDEMMPLVSGVTRKNLRQRTHNARVIFRLFSNIGLDKIQNIDYSADAISYYTIDDINMIINYVKQ</sequence>